<comment type="caution">
    <text evidence="2">The sequence shown here is derived from an EMBL/GenBank/DDBJ whole genome shotgun (WGS) entry which is preliminary data.</text>
</comment>
<dbReference type="SMART" id="SM00220">
    <property type="entry name" value="S_TKc"/>
    <property type="match status" value="1"/>
</dbReference>
<dbReference type="OrthoDB" id="5966500at2759"/>
<dbReference type="Gene3D" id="1.10.510.10">
    <property type="entry name" value="Transferase(Phosphotransferase) domain 1"/>
    <property type="match status" value="1"/>
</dbReference>
<feature type="domain" description="Protein kinase" evidence="1">
    <location>
        <begin position="1"/>
        <end position="262"/>
    </location>
</feature>
<protein>
    <submittedName>
        <fullName evidence="2">Kinase-like protein</fullName>
    </submittedName>
</protein>
<dbReference type="SUPFAM" id="SSF56112">
    <property type="entry name" value="Protein kinase-like (PK-like)"/>
    <property type="match status" value="1"/>
</dbReference>
<dbReference type="PANTHER" id="PTHR45756">
    <property type="entry name" value="PALMITOYLTRANSFERASE"/>
    <property type="match status" value="1"/>
</dbReference>
<keyword evidence="3" id="KW-1185">Reference proteome</keyword>
<sequence>MSTQEGSDLDLRAFSQPNRNILRLLSMDLHNKLPKDYPLAAGSSGTSIIKTRLEASTTYDVPALVSLYCDQGTITSYLAANQGTLRMPLIMDVAATAEYLHSNNIVHGDVKPGNILIKSLENRVCAAITDFGYSRIIGDSSFENVDVLSHPYAAPEMESSMDETHYFTTAADIFSFAVTALKVITGKAAFGDGSPEMAAPHFLVTGVSTGDIDLGESRINIGSGRARGSFFAPAFLQEGPEAISHLFGRMISSLRTSLSYCT</sequence>
<dbReference type="GO" id="GO:0005524">
    <property type="term" value="F:ATP binding"/>
    <property type="evidence" value="ECO:0007669"/>
    <property type="project" value="InterPro"/>
</dbReference>
<dbReference type="AlphaFoldDB" id="A0A9P6DGC7"/>
<name>A0A9P6DGC7_PLEER</name>
<evidence type="ECO:0000259" key="1">
    <source>
        <dbReference type="PROSITE" id="PS50011"/>
    </source>
</evidence>
<dbReference type="PROSITE" id="PS50011">
    <property type="entry name" value="PROTEIN_KINASE_DOM"/>
    <property type="match status" value="1"/>
</dbReference>
<reference evidence="2" key="1">
    <citation type="submission" date="2020-11" db="EMBL/GenBank/DDBJ databases">
        <authorList>
            <consortium name="DOE Joint Genome Institute"/>
            <person name="Ahrendt S."/>
            <person name="Riley R."/>
            <person name="Andreopoulos W."/>
            <person name="Labutti K."/>
            <person name="Pangilinan J."/>
            <person name="Ruiz-Duenas F.J."/>
            <person name="Barrasa J.M."/>
            <person name="Sanchez-Garcia M."/>
            <person name="Camarero S."/>
            <person name="Miyauchi S."/>
            <person name="Serrano A."/>
            <person name="Linde D."/>
            <person name="Babiker R."/>
            <person name="Drula E."/>
            <person name="Ayuso-Fernandez I."/>
            <person name="Pacheco R."/>
            <person name="Padilla G."/>
            <person name="Ferreira P."/>
            <person name="Barriuso J."/>
            <person name="Kellner H."/>
            <person name="Castanera R."/>
            <person name="Alfaro M."/>
            <person name="Ramirez L."/>
            <person name="Pisabarro A.G."/>
            <person name="Kuo A."/>
            <person name="Tritt A."/>
            <person name="Lipzen A."/>
            <person name="He G."/>
            <person name="Yan M."/>
            <person name="Ng V."/>
            <person name="Cullen D."/>
            <person name="Martin F."/>
            <person name="Rosso M.-N."/>
            <person name="Henrissat B."/>
            <person name="Hibbett D."/>
            <person name="Martinez A.T."/>
            <person name="Grigoriev I.V."/>
        </authorList>
    </citation>
    <scope>NUCLEOTIDE SEQUENCE</scope>
    <source>
        <strain evidence="2">ATCC 90797</strain>
    </source>
</reference>
<dbReference type="InterPro" id="IPR053215">
    <property type="entry name" value="TKL_Ser/Thr_kinase"/>
</dbReference>
<organism evidence="2 3">
    <name type="scientific">Pleurotus eryngii</name>
    <name type="common">Boletus of the steppes</name>
    <dbReference type="NCBI Taxonomy" id="5323"/>
    <lineage>
        <taxon>Eukaryota</taxon>
        <taxon>Fungi</taxon>
        <taxon>Dikarya</taxon>
        <taxon>Basidiomycota</taxon>
        <taxon>Agaricomycotina</taxon>
        <taxon>Agaricomycetes</taxon>
        <taxon>Agaricomycetidae</taxon>
        <taxon>Agaricales</taxon>
        <taxon>Pleurotineae</taxon>
        <taxon>Pleurotaceae</taxon>
        <taxon>Pleurotus</taxon>
    </lineage>
</organism>
<evidence type="ECO:0000313" key="2">
    <source>
        <dbReference type="EMBL" id="KAF9494890.1"/>
    </source>
</evidence>
<proteinExistence type="predicted"/>
<dbReference type="PROSITE" id="PS00108">
    <property type="entry name" value="PROTEIN_KINASE_ST"/>
    <property type="match status" value="1"/>
</dbReference>
<dbReference type="EMBL" id="MU154567">
    <property type="protein sequence ID" value="KAF9494890.1"/>
    <property type="molecule type" value="Genomic_DNA"/>
</dbReference>
<dbReference type="PANTHER" id="PTHR45756:SF1">
    <property type="entry name" value="PROTEIN KINASE DOMAIN CONTAINING PROTEIN"/>
    <property type="match status" value="1"/>
</dbReference>
<dbReference type="Proteomes" id="UP000807025">
    <property type="component" value="Unassembled WGS sequence"/>
</dbReference>
<dbReference type="Pfam" id="PF00069">
    <property type="entry name" value="Pkinase"/>
    <property type="match status" value="1"/>
</dbReference>
<evidence type="ECO:0000313" key="3">
    <source>
        <dbReference type="Proteomes" id="UP000807025"/>
    </source>
</evidence>
<dbReference type="CDD" id="cd00180">
    <property type="entry name" value="PKc"/>
    <property type="match status" value="1"/>
</dbReference>
<keyword evidence="2" id="KW-0808">Transferase</keyword>
<dbReference type="InterPro" id="IPR008271">
    <property type="entry name" value="Ser/Thr_kinase_AS"/>
</dbReference>
<dbReference type="GO" id="GO:0004672">
    <property type="term" value="F:protein kinase activity"/>
    <property type="evidence" value="ECO:0007669"/>
    <property type="project" value="InterPro"/>
</dbReference>
<dbReference type="InterPro" id="IPR011009">
    <property type="entry name" value="Kinase-like_dom_sf"/>
</dbReference>
<accession>A0A9P6DGC7</accession>
<gene>
    <name evidence="2" type="ORF">BDN71DRAFT_1496226</name>
</gene>
<keyword evidence="2" id="KW-0418">Kinase</keyword>
<dbReference type="InterPro" id="IPR000719">
    <property type="entry name" value="Prot_kinase_dom"/>
</dbReference>